<evidence type="ECO:0000256" key="7">
    <source>
        <dbReference type="ARBA" id="ARBA00023054"/>
    </source>
</evidence>
<dbReference type="Proteomes" id="UP000324632">
    <property type="component" value="Chromosome 21"/>
</dbReference>
<dbReference type="InterPro" id="IPR001609">
    <property type="entry name" value="Myosin_head_motor_dom-like"/>
</dbReference>
<dbReference type="InterPro" id="IPR036961">
    <property type="entry name" value="Kinesin_motor_dom_sf"/>
</dbReference>
<protein>
    <submittedName>
        <fullName evidence="18">Unconventional myosin-XV</fullName>
    </submittedName>
</protein>
<dbReference type="InterPro" id="IPR027417">
    <property type="entry name" value="P-loop_NTPase"/>
</dbReference>
<dbReference type="GO" id="GO:0016459">
    <property type="term" value="C:myosin complex"/>
    <property type="evidence" value="ECO:0007669"/>
    <property type="project" value="UniProtKB-KW"/>
</dbReference>
<dbReference type="GO" id="GO:0005737">
    <property type="term" value="C:cytoplasm"/>
    <property type="evidence" value="ECO:0007669"/>
    <property type="project" value="UniProtKB-SubCell"/>
</dbReference>
<keyword evidence="10 13" id="KW-0505">Motor protein</keyword>
<dbReference type="InterPro" id="IPR051567">
    <property type="entry name" value="Unconventional_Myosin_ATPase"/>
</dbReference>
<dbReference type="InterPro" id="IPR036028">
    <property type="entry name" value="SH3-like_dom_sf"/>
</dbReference>
<keyword evidence="7" id="KW-0175">Coiled coil</keyword>
<evidence type="ECO:0000259" key="15">
    <source>
        <dbReference type="PROSITE" id="PS50002"/>
    </source>
</evidence>
<dbReference type="GO" id="GO:0003779">
    <property type="term" value="F:actin binding"/>
    <property type="evidence" value="ECO:0007669"/>
    <property type="project" value="UniProtKB-KW"/>
</dbReference>
<feature type="domain" description="Myosin motor" evidence="17">
    <location>
        <begin position="2158"/>
        <end position="2717"/>
    </location>
</feature>
<feature type="binding site" evidence="13">
    <location>
        <begin position="2220"/>
        <end position="2227"/>
    </location>
    <ligand>
        <name>ATP</name>
        <dbReference type="ChEBI" id="CHEBI:30616"/>
    </ligand>
</feature>
<evidence type="ECO:0000313" key="19">
    <source>
        <dbReference type="Proteomes" id="UP000324632"/>
    </source>
</evidence>
<keyword evidence="3 12" id="KW-0728">SH3 domain</keyword>
<feature type="region of interest" description="Disordered" evidence="14">
    <location>
        <begin position="1133"/>
        <end position="1372"/>
    </location>
</feature>
<comment type="caution">
    <text evidence="18">The sequence shown here is derived from an EMBL/GenBank/DDBJ whole genome shotgun (WGS) entry which is preliminary data.</text>
</comment>
<evidence type="ECO:0000256" key="8">
    <source>
        <dbReference type="ARBA" id="ARBA00023123"/>
    </source>
</evidence>
<dbReference type="InterPro" id="IPR031662">
    <property type="entry name" value="GTP-binding_2"/>
</dbReference>
<keyword evidence="5 13" id="KW-0547">Nucleotide-binding</keyword>
<dbReference type="Pfam" id="PF00784">
    <property type="entry name" value="MyTH4"/>
    <property type="match status" value="1"/>
</dbReference>
<evidence type="ECO:0000256" key="11">
    <source>
        <dbReference type="ARBA" id="ARBA00023203"/>
    </source>
</evidence>
<feature type="region of interest" description="Disordered" evidence="14">
    <location>
        <begin position="345"/>
        <end position="498"/>
    </location>
</feature>
<feature type="compositionally biased region" description="Basic and acidic residues" evidence="14">
    <location>
        <begin position="486"/>
        <end position="498"/>
    </location>
</feature>
<keyword evidence="11 13" id="KW-0009">Actin-binding</keyword>
<feature type="compositionally biased region" description="Basic and acidic residues" evidence="14">
    <location>
        <begin position="345"/>
        <end position="397"/>
    </location>
</feature>
<feature type="region of interest" description="Disordered" evidence="14">
    <location>
        <begin position="689"/>
        <end position="715"/>
    </location>
</feature>
<dbReference type="GO" id="GO:0003774">
    <property type="term" value="F:cytoskeletal motor activity"/>
    <property type="evidence" value="ECO:0007669"/>
    <property type="project" value="UniProtKB-UniRule"/>
</dbReference>
<feature type="region of interest" description="Disordered" evidence="14">
    <location>
        <begin position="1751"/>
        <end position="1788"/>
    </location>
</feature>
<feature type="region of interest" description="Disordered" evidence="14">
    <location>
        <begin position="3214"/>
        <end position="3240"/>
    </location>
</feature>
<dbReference type="FunFam" id="1.20.58.530:FF:000005">
    <property type="entry name" value="unconventional myosin-IXa isoform X1"/>
    <property type="match status" value="1"/>
</dbReference>
<dbReference type="GO" id="GO:0005525">
    <property type="term" value="F:GTP binding"/>
    <property type="evidence" value="ECO:0007669"/>
    <property type="project" value="UniProtKB-KW"/>
</dbReference>
<feature type="compositionally biased region" description="Polar residues" evidence="14">
    <location>
        <begin position="516"/>
        <end position="528"/>
    </location>
</feature>
<keyword evidence="6 13" id="KW-0067">ATP-binding</keyword>
<dbReference type="PROSITE" id="PS51456">
    <property type="entry name" value="MYOSIN_MOTOR"/>
    <property type="match status" value="1"/>
</dbReference>
<dbReference type="SUPFAM" id="SSF50044">
    <property type="entry name" value="SH3-domain"/>
    <property type="match status" value="1"/>
</dbReference>
<feature type="compositionally biased region" description="Polar residues" evidence="14">
    <location>
        <begin position="690"/>
        <end position="700"/>
    </location>
</feature>
<dbReference type="Gene3D" id="3.40.50.300">
    <property type="entry name" value="P-loop containing nucleotide triphosphate hydrolases"/>
    <property type="match status" value="1"/>
</dbReference>
<dbReference type="Pfam" id="PF00063">
    <property type="entry name" value="Myosin_head"/>
    <property type="match status" value="2"/>
</dbReference>
<dbReference type="SUPFAM" id="SSF52540">
    <property type="entry name" value="P-loop containing nucleoside triphosphate hydrolases"/>
    <property type="match status" value="2"/>
</dbReference>
<dbReference type="Gene3D" id="3.10.20.30">
    <property type="match status" value="1"/>
</dbReference>
<dbReference type="InterPro" id="IPR000857">
    <property type="entry name" value="MyTH4_dom"/>
</dbReference>
<dbReference type="SMART" id="SM00139">
    <property type="entry name" value="MyTH4"/>
    <property type="match status" value="1"/>
</dbReference>
<feature type="compositionally biased region" description="Acidic residues" evidence="14">
    <location>
        <begin position="422"/>
        <end position="436"/>
    </location>
</feature>
<evidence type="ECO:0000256" key="12">
    <source>
        <dbReference type="PROSITE-ProRule" id="PRU00192"/>
    </source>
</evidence>
<feature type="compositionally biased region" description="Polar residues" evidence="14">
    <location>
        <begin position="1150"/>
        <end position="1184"/>
    </location>
</feature>
<dbReference type="EMBL" id="SOYY01000021">
    <property type="protein sequence ID" value="KAA0705497.1"/>
    <property type="molecule type" value="Genomic_DNA"/>
</dbReference>
<dbReference type="Pfam" id="PF26570">
    <property type="entry name" value="MYO15"/>
    <property type="match status" value="1"/>
</dbReference>
<dbReference type="Gene3D" id="6.10.140.1070">
    <property type="match status" value="1"/>
</dbReference>
<dbReference type="Gene3D" id="3.40.850.10">
    <property type="entry name" value="Kinesin motor domain"/>
    <property type="match status" value="1"/>
</dbReference>
<keyword evidence="4" id="KW-0963">Cytoplasm</keyword>
<dbReference type="InterPro" id="IPR001452">
    <property type="entry name" value="SH3_domain"/>
</dbReference>
<dbReference type="Pfam" id="PF00612">
    <property type="entry name" value="IQ"/>
    <property type="match status" value="2"/>
</dbReference>
<feature type="compositionally biased region" description="Low complexity" evidence="14">
    <location>
        <begin position="447"/>
        <end position="456"/>
    </location>
</feature>
<dbReference type="Gene3D" id="2.30.29.30">
    <property type="entry name" value="Pleckstrin-homology domain (PH domain)/Phosphotyrosine-binding domain (PTB)"/>
    <property type="match status" value="1"/>
</dbReference>
<evidence type="ECO:0000256" key="2">
    <source>
        <dbReference type="ARBA" id="ARBA00008314"/>
    </source>
</evidence>
<proteinExistence type="inferred from homology"/>
<dbReference type="PROSITE" id="PS00905">
    <property type="entry name" value="GTP1_OBG"/>
    <property type="match status" value="1"/>
</dbReference>
<evidence type="ECO:0000256" key="1">
    <source>
        <dbReference type="ARBA" id="ARBA00004496"/>
    </source>
</evidence>
<dbReference type="PRINTS" id="PR00193">
    <property type="entry name" value="MYOSINHEAVY"/>
</dbReference>
<dbReference type="Pfam" id="PF01926">
    <property type="entry name" value="MMR_HSR1"/>
    <property type="match status" value="1"/>
</dbReference>
<evidence type="ECO:0000256" key="14">
    <source>
        <dbReference type="SAM" id="MobiDB-lite"/>
    </source>
</evidence>
<dbReference type="InterPro" id="IPR011993">
    <property type="entry name" value="PH-like_dom_sf"/>
</dbReference>
<dbReference type="InterPro" id="IPR004095">
    <property type="entry name" value="TGS"/>
</dbReference>
<evidence type="ECO:0000256" key="6">
    <source>
        <dbReference type="ARBA" id="ARBA00022840"/>
    </source>
</evidence>
<dbReference type="Pfam" id="PF16897">
    <property type="entry name" value="MMR_HSR1_Xtn"/>
    <property type="match status" value="1"/>
</dbReference>
<dbReference type="Gene3D" id="1.20.5.190">
    <property type="match status" value="1"/>
</dbReference>
<dbReference type="InterPro" id="IPR038185">
    <property type="entry name" value="MyTH4_dom_sf"/>
</dbReference>
<feature type="domain" description="MyTH4" evidence="16">
    <location>
        <begin position="2887"/>
        <end position="3038"/>
    </location>
</feature>
<dbReference type="InterPro" id="IPR000048">
    <property type="entry name" value="IQ_motif_EF-hand-BS"/>
</dbReference>
<evidence type="ECO:0000256" key="5">
    <source>
        <dbReference type="ARBA" id="ARBA00022741"/>
    </source>
</evidence>
<evidence type="ECO:0000259" key="16">
    <source>
        <dbReference type="PROSITE" id="PS51016"/>
    </source>
</evidence>
<dbReference type="Gene3D" id="1.20.58.530">
    <property type="match status" value="1"/>
</dbReference>
<comment type="subcellular location">
    <subcellularLocation>
        <location evidence="1">Cytoplasm</location>
    </subcellularLocation>
</comment>
<evidence type="ECO:0000256" key="3">
    <source>
        <dbReference type="ARBA" id="ARBA00022443"/>
    </source>
</evidence>
<dbReference type="Pfam" id="PF02824">
    <property type="entry name" value="TGS"/>
    <property type="match status" value="1"/>
</dbReference>
<feature type="region of interest" description="Disordered" evidence="14">
    <location>
        <begin position="515"/>
        <end position="557"/>
    </location>
</feature>
<evidence type="ECO:0000256" key="4">
    <source>
        <dbReference type="ARBA" id="ARBA00022490"/>
    </source>
</evidence>
<dbReference type="CDD" id="cd13201">
    <property type="entry name" value="FERM_C_MyoXV"/>
    <property type="match status" value="1"/>
</dbReference>
<dbReference type="Gene3D" id="2.30.30.40">
    <property type="entry name" value="SH3 Domains"/>
    <property type="match status" value="1"/>
</dbReference>
<keyword evidence="19" id="KW-1185">Reference proteome</keyword>
<feature type="domain" description="SH3" evidence="15">
    <location>
        <begin position="3583"/>
        <end position="3644"/>
    </location>
</feature>
<feature type="region of interest" description="Disordered" evidence="14">
    <location>
        <begin position="3354"/>
        <end position="3400"/>
    </location>
</feature>
<dbReference type="PANTHER" id="PTHR22692">
    <property type="entry name" value="MYOSIN VII, XV"/>
    <property type="match status" value="1"/>
</dbReference>
<dbReference type="SMART" id="SM00326">
    <property type="entry name" value="SH3"/>
    <property type="match status" value="1"/>
</dbReference>
<dbReference type="InterPro" id="IPR041795">
    <property type="entry name" value="MyoXV_FERM_C"/>
</dbReference>
<comment type="caution">
    <text evidence="13">Lacks conserved residue(s) required for the propagation of feature annotation.</text>
</comment>
<dbReference type="InterPro" id="IPR012675">
    <property type="entry name" value="Beta-grasp_dom_sf"/>
</dbReference>
<accession>A0A5A9NAX0</accession>
<evidence type="ECO:0000313" key="18">
    <source>
        <dbReference type="EMBL" id="KAA0705497.1"/>
    </source>
</evidence>
<dbReference type="PROSITE" id="PS50096">
    <property type="entry name" value="IQ"/>
    <property type="match status" value="2"/>
</dbReference>
<keyword evidence="8 13" id="KW-0518">Myosin</keyword>
<organism evidence="18 19">
    <name type="scientific">Triplophysa tibetana</name>
    <dbReference type="NCBI Taxonomy" id="1572043"/>
    <lineage>
        <taxon>Eukaryota</taxon>
        <taxon>Metazoa</taxon>
        <taxon>Chordata</taxon>
        <taxon>Craniata</taxon>
        <taxon>Vertebrata</taxon>
        <taxon>Euteleostomi</taxon>
        <taxon>Actinopterygii</taxon>
        <taxon>Neopterygii</taxon>
        <taxon>Teleostei</taxon>
        <taxon>Ostariophysi</taxon>
        <taxon>Cypriniformes</taxon>
        <taxon>Nemacheilidae</taxon>
        <taxon>Triplophysa</taxon>
    </lineage>
</organism>
<dbReference type="Gene3D" id="1.10.10.820">
    <property type="match status" value="1"/>
</dbReference>
<dbReference type="PANTHER" id="PTHR22692:SF21">
    <property type="entry name" value="MYOSIN XVA"/>
    <property type="match status" value="1"/>
</dbReference>
<reference evidence="18 19" key="1">
    <citation type="journal article" date="2019" name="Mol. Ecol. Resour.">
        <title>Chromosome-level genome assembly of Triplophysa tibetana, a fish adapted to the harsh high-altitude environment of the Tibetan Plateau.</title>
        <authorList>
            <person name="Yang X."/>
            <person name="Liu H."/>
            <person name="Ma Z."/>
            <person name="Zou Y."/>
            <person name="Zou M."/>
            <person name="Mao Y."/>
            <person name="Li X."/>
            <person name="Wang H."/>
            <person name="Chen T."/>
            <person name="Wang W."/>
            <person name="Yang R."/>
        </authorList>
    </citation>
    <scope>NUCLEOTIDE SEQUENCE [LARGE SCALE GENOMIC DNA]</scope>
    <source>
        <strain evidence="18">TTIB1903HZAU</strain>
        <tissue evidence="18">Muscle</tissue>
    </source>
</reference>
<feature type="region of interest" description="Disordered" evidence="14">
    <location>
        <begin position="1414"/>
        <end position="1453"/>
    </location>
</feature>
<dbReference type="Pfam" id="PF07653">
    <property type="entry name" value="SH3_2"/>
    <property type="match status" value="1"/>
</dbReference>
<name>A0A5A9NAX0_9TELE</name>
<evidence type="ECO:0000259" key="17">
    <source>
        <dbReference type="PROSITE" id="PS51456"/>
    </source>
</evidence>
<dbReference type="Gene3D" id="1.25.40.530">
    <property type="entry name" value="MyTH4 domain"/>
    <property type="match status" value="1"/>
</dbReference>
<dbReference type="Gene3D" id="1.20.5.4820">
    <property type="match status" value="1"/>
</dbReference>
<dbReference type="InterPro" id="IPR006074">
    <property type="entry name" value="GTP1-OBG_CS"/>
</dbReference>
<dbReference type="PROSITE" id="PS50002">
    <property type="entry name" value="SH3"/>
    <property type="match status" value="1"/>
</dbReference>
<keyword evidence="9" id="KW-0342">GTP-binding</keyword>
<dbReference type="SMART" id="SM00015">
    <property type="entry name" value="IQ"/>
    <property type="match status" value="3"/>
</dbReference>
<feature type="compositionally biased region" description="Polar residues" evidence="14">
    <location>
        <begin position="1318"/>
        <end position="1331"/>
    </location>
</feature>
<dbReference type="GO" id="GO:0005524">
    <property type="term" value="F:ATP binding"/>
    <property type="evidence" value="ECO:0007669"/>
    <property type="project" value="UniProtKB-UniRule"/>
</dbReference>
<evidence type="ECO:0000256" key="13">
    <source>
        <dbReference type="PROSITE-ProRule" id="PRU00782"/>
    </source>
</evidence>
<dbReference type="GO" id="GO:0048731">
    <property type="term" value="P:system development"/>
    <property type="evidence" value="ECO:0007669"/>
    <property type="project" value="UniProtKB-ARBA"/>
</dbReference>
<gene>
    <name evidence="18" type="ORF">E1301_Tti018563</name>
</gene>
<comment type="similarity">
    <text evidence="2 13">Belongs to the TRAFAC class myosin-kinesin ATPase superfamily. Myosin family.</text>
</comment>
<dbReference type="FunFam" id="1.10.10.820:FF:000001">
    <property type="entry name" value="Myosin heavy chain"/>
    <property type="match status" value="1"/>
</dbReference>
<feature type="region of interest" description="Disordered" evidence="14">
    <location>
        <begin position="1674"/>
        <end position="1695"/>
    </location>
</feature>
<dbReference type="Gene3D" id="1.20.120.720">
    <property type="entry name" value="Myosin VI head, motor domain, U50 subdomain"/>
    <property type="match status" value="1"/>
</dbReference>
<sequence length="3999" mass="449854">MGILDKIGEIEREISRTQKNKATEYHLGLLKAKLAKYRAQLLEPSKTAGGKGEGFDVMKSGDARVALIGFPSVGKYKGANIQLLDLPGIIEGAAQGKGRGRQVIAVARTADVVIMMLDATKGEVQRSAVAYCLQNTDYPRLSCNILVLFLRELLEKELETVGIRLNRPKPNIYFKVEFDASQLDTYIVILQVYNKVDQVAIEDVDRLARRANSVVISCGMKLNLDYLLEQLWEYLSLICLYTKKRGERPDFGDPIIMRRGASVEHACHRIHRTLASQFKYALVWMFQRLQAPMTNFTDVVSKRTKFTFNWSKLHITCLQTAREVSRNSGSWRIYSLYKFLKKEEMPPKKGDKAAPKKGDKGKAPETKEETKGGKDDKKAGKGGKEPAKGKGKEDPKKGKGKGKQAVPSESEDASEAEKSEVDDSEAVDEEDAQSEDDGGKRGKGKAALKGASKAMALKTAGKPAPDLKTGKRANIKAASKAVSGFKPEEKKPQIQLGKMKEINLKGASSAMMGFSLQGQKNGQKQAPKQSKRGLKSTSRLFLGLSGSKKKKSMMPKALQSTSKLFSGFGKSKPDEEKAKKEEGGKSLLLLNIGGKTNKTAAATSGLGGKFKGFFSKKKTGVEKFKSKGWALGKISGAANWLTNKFISKTSRKLGRSVRYGRSSINQDHGHQNGGYEYDEGEFSYEEDDYAQNSLSRNNPSGRYRGRNQDSQGRFIGPQQYGYLKEDQEFYDYPEDEYGFYEEENEYYDPMYEDEYDYYDEDYYDEYDGRQPYGYYDDRMDYDYRHQRMDEYGYPDDGMEYYDEMGFAMEDDFGYIGNDGEYYDYGYYPEQLEYYCDQQNYYNIYEGVSDAYMYSGYPSAYLQNQYGYSGDPTAFYLDPQLVANQPFMYTVENVMEPTEPSMVTTAEMYGNEFVHTPTEGLMTEESFRFPRPQVKMFGREKLEIANPMPQIPRNDLEMFSDHLDNQHFSLPVGFPLYMPQQQDAVQTSLYQPPKFIQQTLSPIVPPSSPILSRSRQIPTSPVLQARPFQSPIQLSPVPSRYSYGHVGPIPLSTPASPILSVRRFNPTFSDPVTPHLVYEDPMFQRLDFPQETVQPTTQRHFNHLPSPQLSLRQNNFLPGQRSPVLRQRHEVYEELGPRFSPRQSRKFGPPSYNNNAQRQFSPMQRRTFSPSSSPKPSRQVPSPLTSLRGKSPTPQRKPFGSPLVNGRESPPISPRGSMRRRSPPSSPRPAIRQNVPTSPAPSIKSRFRPIGRGNQESFMSSRSIRKGSLSPQPSLRRRRPSLSPTIGHQFPEESSLYSPRRVTSPIQRPASPRPISPHASRSQRPLSPSASVYSGRIQHEPQVLQTRSSTRRFRGLGGNKVPMGTVKPSPVNPILQRKCRHGTPQMQNVAPFRSSVHNASMGSGALNQSARSSPMLARHGSRPTGFQDSKRFFPPGTPNPQRGFHRPVGRGRPVVRVPISPVPLRQSIRGQSHPVVMSSQPPFHQQVPIEQPGMPSPQLSIRHVATPCPSPQLSMRAGSPIPIRSTSPNLSSTLQRNALHNQIINRASLRSPFLHSTPQPQEITQFAHTVQQSPSPLLTNALQNPNLGGAVLSSPLPRFKPPMPQVYQTISVSSSPALTNALQNPMLRNANYRSPLQRPTSPHSVVAPQEVQVINQSSSPLSNALQNPYLRNASFTSPLQRNTSPLPQTPVAQQGPQNILQSSSVLSNALHNPQLRGASYISPLQRNTSLYSPTMSQPDQQTGLLSNALKNPNLRNASYTSPLSRSPTPFQQAQVQSSPLSNALKNPSLQGASFRLPDGAIISRNLGGQKQENTTSVLSNALQNPNLRKATYRLPDGTIISRNEPVQPAPSSMLSNALQNKNLRKANYRLPDGTIISNSTEQTADTAKSSLYLGSALQNANLSNASYKLPDRSLFSRNHQPEQPSSSLLSNALQNPNLRNATYKLPDGTILTKSSEPEPEQTISSHLSSALQNVGKANYRLPNTSGLFRNPKQEQTPPSMLSNALQNQNLRKASYRLPDGSIMTRGKPDQSQEATSPFLGNALMNTNLRKASYKLPGALGQSPDDPRYAVVTPQVHGQSGEHWAQNQIIDSHEPDDVWSSERVLPHHTVQNLTKWSMYRDEELENFVIPVLRGQEIGSTEPAWVPDREGEPQGNWYDKTYIGSILVSVNPYKMFNIYGTDMVLQHKGHALGENPPHLFAIANASYTKMMDAKENQCIIISGESGSGKTETTKLVLRYLAAIHHKQHITQQILEATPLLESFGNAKTVRNDNSSRFGKYMEIFMEEGVISGAITSQYLLEKSRIVFQVFFTTLIIQIVRVAFLEPFHIFLYQAKDERNYHIFYEMLAGLPSQQKQSFYLQEAETYYYLNQGGDCEIAGKSDGEDFRRLLSAMEILHFSAEDQNSIFRVLSSILHIGNVFFERYETESQEMASVVSAQEIRVVAELLQISPEGLQKSITFKVTETMREKIYTPLTVENAIDARDAVAKILYSLLFSWLIDRINKQVYPQNDALSISILDIYGFEDLTFNSFEQLCINYANEYLQFFFNRVIFKEEQDEYNREQIIWEEVPFSDNQACIDLIAAKPHGILKILDDQSCFPQATDHTFLQKCHYHHGNNPLYFKPKMPLPEFTIKHYAGKVSYQVHKFLDKNYDQVRQDVLDLFIQSKNKMVAHLFMSYGEVLKQQRSNPGKNSTVTRRHQASTVAAKFQISLMELVEKMERYKSLLGLKQPPPATGENSVIMLSKLCPLKHGAFQVGLTKLFMKEDVYFLLESKRDRVRHVAALTLQRYTRMFFVRKRYTDFRMKIIRLQAHCRGFLARKRYMKMRASLVKLRSLVHMYVDRKRYIKELSRREVVNVTHLVIPAELGALLQAAAGGRELHSDCLALVQAPTVQVESQLTLPLDINNNTVSKLVQIYFKILRFMGDPHLNGAQENLFGNYIIQKGLTNPGLRDEILCQIANQVWRNPNPDNSERGWLLLACLSAFAPSAKMEKYLLKFVSDHAYNGYKAVGQHKLIQAMQKSLYGPETARTYPLSLLEWTANRKKANMVLQVHCFDAVKRHVELTGTSFLCPVHSWTSGEELAADVLQHRGVTEAWRGCSVIMKEHGQWAELAGHDYVMDLIADMELMRNFPKQKSYFIISAESPNRTRPNAGLALFGSGFDSDDDSSFLLPHPMPNSNLPDSNGYYSHVESDFSEAPNQKGMDKYLDSLFDPVLSDVNGDTEKSSSMSSRMKGAGGIGGEDDDLEKPLTNRPYPPGLQPGVTHQCRYISKALTRRETTTDVVRSTVSNSEHLQPSHNIKDIIKQYQANPVKPVEPPKRDAKVFLKKPNPHEEAMMILKDQMSAPPAQRKKVYAPVSSSSSAKEFDYDGGPLKPAKSIKTKRSPPVPAVSQRFPAPAPVSRELPVEEENVQTQLYKRSSEEHYTYTNVPWKIYLRKEIVHDTFSEACIRITTEERQTMKSLFAEHNIDINATIQDENVKKKTVVAARDTWEIYFSRLFPASGSVGTGVQVLSVSHRGIKLLKMVRSSAVAPDYFRVLRPYSYTDILFVTVPSKNMLEFNLTNEKLILFSAKAPQVKTMIDYFITELKKDSDYVVAVRTYVTDDRTLLSFHKGDIIRLQKMEGLDAGWKFGAIHGRSGVFPVEFVQPVAAPDFINIPMDKKEEPRNKQGRVAASAAIAVAVGSAAAAHELDRFIEVASPVSEYADSFTEGAELDIDERILQGGQYSMVEFAKKYFRGAQRIDGYNEVHGGLPDERPVGARCCRYNTKGRAVRRVGGCCTSSRHTTNVQKCSNHTCLNTFKMSVQAKGFTIKVALDAIEELCYEMSLHKLEALDEYAIFVVTNRGQNVRPLNKREYILDIATESENVDSNYGLWFRRVIWTQPLKFDNELGVTVHYNQSSSNSAIDTPCILAVNQNGLNFLSKATHEPMVKFPLKEVQSTRTQRPTAGSSYPYVEIMLGDLMSQRITQLQLDQSLELCRVIAMHMENLLSVREKRLTLPPSEITLL</sequence>
<dbReference type="InterPro" id="IPR006073">
    <property type="entry name" value="GTP-bd"/>
</dbReference>
<dbReference type="PROSITE" id="PS51016">
    <property type="entry name" value="MYTH4"/>
    <property type="match status" value="1"/>
</dbReference>
<evidence type="ECO:0000256" key="10">
    <source>
        <dbReference type="ARBA" id="ARBA00023175"/>
    </source>
</evidence>
<dbReference type="SMART" id="SM00242">
    <property type="entry name" value="MYSc"/>
    <property type="match status" value="1"/>
</dbReference>
<dbReference type="InterPro" id="IPR059004">
    <property type="entry name" value="MYO15"/>
</dbReference>
<evidence type="ECO:0000256" key="9">
    <source>
        <dbReference type="ARBA" id="ARBA00023134"/>
    </source>
</evidence>